<keyword evidence="4 8" id="KW-0067">ATP-binding</keyword>
<sequence length="364" mass="38028">MSGLQLRARVAARGVDVALEVAPGEVVALLGPNGAGKSTLLDVAAGLLRPDEGRVVLDDRVLTDLAKGVVVPSHQRSVAMLAQEALLFPHLTVRENVAFAPRSAGAGRREAYAVADRWLGEVDATELAGRRPRQLSGGQAQRVAIARALAAGPRLLLLDEPMAALDVGVGPAVRALLRRVLRTGDRTAIVVTHDVLDALSLADRVVVLDAGRIVEEGPVEQVLARPRSAFAARIAGINLMAGKVRDGFLDTVAGAVYGIAEEGCTDGESAVAVFSPTAVAVHRVHPEGSPRNVFRVRIAEIEGLGRHGHAIRVRAADHSDGTAGPVADVTAAAVAQLDLAPGDDVWFAVKATEVAVYPTSARMR</sequence>
<dbReference type="PROSITE" id="PS51866">
    <property type="entry name" value="MOP"/>
    <property type="match status" value="1"/>
</dbReference>
<gene>
    <name evidence="8" type="ORF">GS441_24780</name>
    <name evidence="9" type="ORF">GS882_16445</name>
    <name evidence="10" type="ORF">GS947_16805</name>
</gene>
<dbReference type="SUPFAM" id="SSF50331">
    <property type="entry name" value="MOP-like"/>
    <property type="match status" value="1"/>
</dbReference>
<evidence type="ECO:0000259" key="7">
    <source>
        <dbReference type="PROSITE" id="PS51866"/>
    </source>
</evidence>
<dbReference type="Pfam" id="PF00005">
    <property type="entry name" value="ABC_tran"/>
    <property type="match status" value="1"/>
</dbReference>
<dbReference type="PROSITE" id="PS00211">
    <property type="entry name" value="ABC_TRANSPORTER_1"/>
    <property type="match status" value="1"/>
</dbReference>
<organism evidence="8 11">
    <name type="scientific">Rhodococcus hoagii</name>
    <name type="common">Corynebacterium equii</name>
    <dbReference type="NCBI Taxonomy" id="43767"/>
    <lineage>
        <taxon>Bacteria</taxon>
        <taxon>Bacillati</taxon>
        <taxon>Actinomycetota</taxon>
        <taxon>Actinomycetes</taxon>
        <taxon>Mycobacteriales</taxon>
        <taxon>Nocardiaceae</taxon>
        <taxon>Prescottella</taxon>
    </lineage>
</organism>
<dbReference type="GO" id="GO:0015689">
    <property type="term" value="P:molybdate ion transport"/>
    <property type="evidence" value="ECO:0007669"/>
    <property type="project" value="InterPro"/>
</dbReference>
<reference evidence="9" key="2">
    <citation type="journal article" date="2020" name="Environ. Microbiol.">
        <title>The novel and transferable erm(51) gene confers Macrolides, Lincosamides, and Streptogramins B (MLSB) resistance to clonal Rhodococcus equi in the environment.</title>
        <authorList>
            <person name="Huber L."/>
            <person name="Giguere S."/>
            <person name="Slovis N.M."/>
            <person name="Alvarez-Narvaez S."/>
            <person name="Hart K.A."/>
            <person name="Greiter M."/>
            <person name="Morris E.R.A."/>
            <person name="Cohen N.D."/>
        </authorList>
    </citation>
    <scope>NUCLEOTIDE SEQUENCE</scope>
    <source>
        <strain evidence="9">Lh_116_1</strain>
        <strain evidence="10">Lh_16_1</strain>
    </source>
</reference>
<protein>
    <submittedName>
        <fullName evidence="8">ATP-binding cassette domain-containing protein</fullName>
    </submittedName>
</protein>
<dbReference type="Pfam" id="PF03459">
    <property type="entry name" value="TOBE"/>
    <property type="match status" value="1"/>
</dbReference>
<dbReference type="Gene3D" id="2.40.50.100">
    <property type="match status" value="1"/>
</dbReference>
<dbReference type="Gene3D" id="3.40.50.300">
    <property type="entry name" value="P-loop containing nucleotide triphosphate hydrolases"/>
    <property type="match status" value="1"/>
</dbReference>
<evidence type="ECO:0000313" key="10">
    <source>
        <dbReference type="EMBL" id="NKW43222.1"/>
    </source>
</evidence>
<dbReference type="InterPro" id="IPR027417">
    <property type="entry name" value="P-loop_NTPase"/>
</dbReference>
<reference evidence="8" key="1">
    <citation type="submission" date="2019-11" db="EMBL/GenBank/DDBJ databases">
        <title>Spread of Macrolides and rifampicin resistant Rhodococcus equi in clinical isolates in the USA.</title>
        <authorList>
            <person name="Alvarez-Narvaez S."/>
            <person name="Huber L."/>
            <person name="Cohen N.D."/>
            <person name="Slovis N."/>
            <person name="Greiter M."/>
            <person name="Giguere S."/>
            <person name="Hart K."/>
        </authorList>
    </citation>
    <scope>NUCLEOTIDE SEQUENCE</scope>
    <source>
        <strain evidence="8">Lh_17</strain>
    </source>
</reference>
<dbReference type="InterPro" id="IPR004606">
    <property type="entry name" value="Mop_domain"/>
</dbReference>
<evidence type="ECO:0000256" key="2">
    <source>
        <dbReference type="ARBA" id="ARBA00022505"/>
    </source>
</evidence>
<dbReference type="EMBL" id="WVBC01000030">
    <property type="protein sequence ID" value="NKT79699.1"/>
    <property type="molecule type" value="Genomic_DNA"/>
</dbReference>
<dbReference type="PROSITE" id="PS50893">
    <property type="entry name" value="ABC_TRANSPORTER_2"/>
    <property type="match status" value="1"/>
</dbReference>
<comment type="caution">
    <text evidence="8">The sequence shown here is derived from an EMBL/GenBank/DDBJ whole genome shotgun (WGS) entry which is preliminary data.</text>
</comment>
<dbReference type="SUPFAM" id="SSF52540">
    <property type="entry name" value="P-loop containing nucleoside triphosphate hydrolases"/>
    <property type="match status" value="1"/>
</dbReference>
<evidence type="ECO:0000256" key="3">
    <source>
        <dbReference type="ARBA" id="ARBA00022741"/>
    </source>
</evidence>
<dbReference type="Proteomes" id="UP000603463">
    <property type="component" value="Unassembled WGS sequence"/>
</dbReference>
<evidence type="ECO:0000256" key="5">
    <source>
        <dbReference type="PROSITE-ProRule" id="PRU01213"/>
    </source>
</evidence>
<dbReference type="InterPro" id="IPR005116">
    <property type="entry name" value="Transp-assoc_OB_typ1"/>
</dbReference>
<dbReference type="AlphaFoldDB" id="A0A9Q2UK00"/>
<dbReference type="GO" id="GO:0016887">
    <property type="term" value="F:ATP hydrolysis activity"/>
    <property type="evidence" value="ECO:0007669"/>
    <property type="project" value="InterPro"/>
</dbReference>
<name>A0A9Q2UK00_RHOHA</name>
<feature type="domain" description="ABC transporter" evidence="6">
    <location>
        <begin position="6"/>
        <end position="235"/>
    </location>
</feature>
<dbReference type="GO" id="GO:0005524">
    <property type="term" value="F:ATP binding"/>
    <property type="evidence" value="ECO:0007669"/>
    <property type="project" value="UniProtKB-KW"/>
</dbReference>
<dbReference type="PANTHER" id="PTHR42781">
    <property type="entry name" value="SPERMIDINE/PUTRESCINE IMPORT ATP-BINDING PROTEIN POTA"/>
    <property type="match status" value="1"/>
</dbReference>
<accession>A0A9Q2UK00</accession>
<proteinExistence type="predicted"/>
<evidence type="ECO:0000313" key="9">
    <source>
        <dbReference type="EMBL" id="NKT79699.1"/>
    </source>
</evidence>
<keyword evidence="2 5" id="KW-0500">Molybdenum</keyword>
<dbReference type="EMBL" id="WUXR01000021">
    <property type="protein sequence ID" value="MBM4568504.1"/>
    <property type="molecule type" value="Genomic_DNA"/>
</dbReference>
<evidence type="ECO:0000256" key="1">
    <source>
        <dbReference type="ARBA" id="ARBA00022448"/>
    </source>
</evidence>
<keyword evidence="3" id="KW-0547">Nucleotide-binding</keyword>
<dbReference type="Proteomes" id="UP000608063">
    <property type="component" value="Unassembled WGS sequence"/>
</dbReference>
<evidence type="ECO:0000313" key="8">
    <source>
        <dbReference type="EMBL" id="MBM4568504.1"/>
    </source>
</evidence>
<dbReference type="SMART" id="SM00382">
    <property type="entry name" value="AAA"/>
    <property type="match status" value="1"/>
</dbReference>
<dbReference type="InterPro" id="IPR003439">
    <property type="entry name" value="ABC_transporter-like_ATP-bd"/>
</dbReference>
<evidence type="ECO:0000259" key="6">
    <source>
        <dbReference type="PROSITE" id="PS50893"/>
    </source>
</evidence>
<dbReference type="InterPro" id="IPR017871">
    <property type="entry name" value="ABC_transporter-like_CS"/>
</dbReference>
<evidence type="ECO:0000256" key="4">
    <source>
        <dbReference type="ARBA" id="ARBA00022840"/>
    </source>
</evidence>
<dbReference type="EMBL" id="WVDC01000007">
    <property type="protein sequence ID" value="NKW43222.1"/>
    <property type="molecule type" value="Genomic_DNA"/>
</dbReference>
<dbReference type="InterPro" id="IPR008995">
    <property type="entry name" value="Mo/tungstate-bd_C_term_dom"/>
</dbReference>
<dbReference type="PANTHER" id="PTHR42781:SF4">
    <property type="entry name" value="SPERMIDINE_PUTRESCINE IMPORT ATP-BINDING PROTEIN POTA"/>
    <property type="match status" value="1"/>
</dbReference>
<feature type="domain" description="Mop" evidence="7">
    <location>
        <begin position="287"/>
        <end position="358"/>
    </location>
</feature>
<dbReference type="InterPro" id="IPR050093">
    <property type="entry name" value="ABC_SmlMolc_Importer"/>
</dbReference>
<evidence type="ECO:0000313" key="11">
    <source>
        <dbReference type="Proteomes" id="UP000808906"/>
    </source>
</evidence>
<keyword evidence="1" id="KW-0813">Transport</keyword>
<dbReference type="InterPro" id="IPR003593">
    <property type="entry name" value="AAA+_ATPase"/>
</dbReference>
<dbReference type="Proteomes" id="UP000808906">
    <property type="component" value="Unassembled WGS sequence"/>
</dbReference>
<dbReference type="RefSeq" id="WP_084962420.1">
    <property type="nucleotide sequence ID" value="NZ_CP095477.1"/>
</dbReference>